<sequence>MTIATGDSVSIEYTGRLEDGTVFDTSRESVAEETELADEQPDREFTPLTVEVGAGQVIDGLEDALIGMEPGDTPTVKIPPEKGYGEWSEERVRTFDPAELSQQLGDEQPEEGMFLQTQDGNLAEITEVTDEVIRVDFNPQLAGETLEFDIEVVSVAN</sequence>
<name>C7NV42_HALUD</name>
<feature type="domain" description="PPIase FKBP-type" evidence="11">
    <location>
        <begin position="6"/>
        <end position="86"/>
    </location>
</feature>
<evidence type="ECO:0000256" key="6">
    <source>
        <dbReference type="ARBA" id="ARBA00023186"/>
    </source>
</evidence>
<comment type="subcellular location">
    <subcellularLocation>
        <location evidence="2">Cytoplasm</location>
    </subcellularLocation>
</comment>
<feature type="compositionally biased region" description="Basic and acidic residues" evidence="10">
    <location>
        <begin position="20"/>
        <end position="30"/>
    </location>
</feature>
<dbReference type="GeneID" id="8384584"/>
<dbReference type="EMBL" id="CP001687">
    <property type="protein sequence ID" value="ACV12454.1"/>
    <property type="molecule type" value="Genomic_DNA"/>
</dbReference>
<dbReference type="Pfam" id="PF00254">
    <property type="entry name" value="FKBP_C"/>
    <property type="match status" value="1"/>
</dbReference>
<evidence type="ECO:0000313" key="12">
    <source>
        <dbReference type="EMBL" id="ACV12454.1"/>
    </source>
</evidence>
<dbReference type="GO" id="GO:0042026">
    <property type="term" value="P:protein refolding"/>
    <property type="evidence" value="ECO:0007669"/>
    <property type="project" value="UniProtKB-ARBA"/>
</dbReference>
<keyword evidence="13" id="KW-1185">Reference proteome</keyword>
<dbReference type="eggNOG" id="arCOG00981">
    <property type="taxonomic scope" value="Archaea"/>
</dbReference>
<dbReference type="AlphaFoldDB" id="C7NV42"/>
<keyword evidence="7 8" id="KW-0413">Isomerase</keyword>
<evidence type="ECO:0000256" key="3">
    <source>
        <dbReference type="ARBA" id="ARBA00006577"/>
    </source>
</evidence>
<dbReference type="Proteomes" id="UP000002071">
    <property type="component" value="Chromosome"/>
</dbReference>
<accession>C7NV42</accession>
<keyword evidence="4" id="KW-0963">Cytoplasm</keyword>
<gene>
    <name evidence="12" type="ordered locus">Huta_2287</name>
</gene>
<dbReference type="OrthoDB" id="8615at2157"/>
<dbReference type="InterPro" id="IPR001179">
    <property type="entry name" value="PPIase_FKBP_dom"/>
</dbReference>
<feature type="region of interest" description="Disordered" evidence="10">
    <location>
        <begin position="20"/>
        <end position="42"/>
    </location>
</feature>
<dbReference type="GO" id="GO:0005737">
    <property type="term" value="C:cytoplasm"/>
    <property type="evidence" value="ECO:0007669"/>
    <property type="project" value="UniProtKB-SubCell"/>
</dbReference>
<evidence type="ECO:0000256" key="4">
    <source>
        <dbReference type="ARBA" id="ARBA00022490"/>
    </source>
</evidence>
<dbReference type="GO" id="GO:0003755">
    <property type="term" value="F:peptidyl-prolyl cis-trans isomerase activity"/>
    <property type="evidence" value="ECO:0007669"/>
    <property type="project" value="UniProtKB-UniRule"/>
</dbReference>
<reference evidence="12 13" key="1">
    <citation type="journal article" date="2009" name="Stand. Genomic Sci.">
        <title>Complete genome sequence of Halorhabdus utahensis type strain (AX-2).</title>
        <authorList>
            <person name="Anderson I."/>
            <person name="Tindall B.J."/>
            <person name="Pomrenke H."/>
            <person name="Goker M."/>
            <person name="Lapidus A."/>
            <person name="Nolan M."/>
            <person name="Copeland A."/>
            <person name="Glavina Del Rio T."/>
            <person name="Chen F."/>
            <person name="Tice H."/>
            <person name="Cheng J.F."/>
            <person name="Lucas S."/>
            <person name="Chertkov O."/>
            <person name="Bruce D."/>
            <person name="Brettin T."/>
            <person name="Detter J.C."/>
            <person name="Han C."/>
            <person name="Goodwin L."/>
            <person name="Land M."/>
            <person name="Hauser L."/>
            <person name="Chang Y.J."/>
            <person name="Jeffries C.D."/>
            <person name="Pitluck S."/>
            <person name="Pati A."/>
            <person name="Mavromatis K."/>
            <person name="Ivanova N."/>
            <person name="Ovchinnikova G."/>
            <person name="Chen A."/>
            <person name="Palaniappan K."/>
            <person name="Chain P."/>
            <person name="Rohde M."/>
            <person name="Bristow J."/>
            <person name="Eisen J.A."/>
            <person name="Markowitz V."/>
            <person name="Hugenholtz P."/>
            <person name="Kyrpides N.C."/>
            <person name="Klenk H.P."/>
        </authorList>
    </citation>
    <scope>NUCLEOTIDE SEQUENCE [LARGE SCALE GENOMIC DNA]</scope>
    <source>
        <strain evidence="13">DSM 12940 / JCM 11049 / AX-2</strain>
    </source>
</reference>
<keyword evidence="6" id="KW-0143">Chaperone</keyword>
<dbReference type="RefSeq" id="WP_015790022.1">
    <property type="nucleotide sequence ID" value="NC_013158.1"/>
</dbReference>
<dbReference type="PANTHER" id="PTHR47861">
    <property type="entry name" value="FKBP-TYPE PEPTIDYL-PROLYL CIS-TRANS ISOMERASE SLYD"/>
    <property type="match status" value="1"/>
</dbReference>
<evidence type="ECO:0000256" key="5">
    <source>
        <dbReference type="ARBA" id="ARBA00023110"/>
    </source>
</evidence>
<dbReference type="STRING" id="519442.Huta_2287"/>
<dbReference type="PANTHER" id="PTHR47861:SF3">
    <property type="entry name" value="FKBP-TYPE PEPTIDYL-PROLYL CIS-TRANS ISOMERASE SLYD"/>
    <property type="match status" value="1"/>
</dbReference>
<dbReference type="PROSITE" id="PS50059">
    <property type="entry name" value="FKBP_PPIASE"/>
    <property type="match status" value="1"/>
</dbReference>
<evidence type="ECO:0000256" key="2">
    <source>
        <dbReference type="ARBA" id="ARBA00004496"/>
    </source>
</evidence>
<dbReference type="Gene3D" id="3.10.50.40">
    <property type="match status" value="1"/>
</dbReference>
<evidence type="ECO:0000256" key="7">
    <source>
        <dbReference type="ARBA" id="ARBA00023235"/>
    </source>
</evidence>
<evidence type="ECO:0000256" key="8">
    <source>
        <dbReference type="PROSITE-ProRule" id="PRU00277"/>
    </source>
</evidence>
<organism evidence="12 13">
    <name type="scientific">Halorhabdus utahensis (strain DSM 12940 / JCM 11049 / AX-2)</name>
    <dbReference type="NCBI Taxonomy" id="519442"/>
    <lineage>
        <taxon>Archaea</taxon>
        <taxon>Methanobacteriati</taxon>
        <taxon>Methanobacteriota</taxon>
        <taxon>Stenosarchaea group</taxon>
        <taxon>Halobacteria</taxon>
        <taxon>Halobacteriales</taxon>
        <taxon>Haloarculaceae</taxon>
        <taxon>Halorhabdus</taxon>
    </lineage>
</organism>
<proteinExistence type="inferred from homology"/>
<dbReference type="EC" id="5.2.1.8" evidence="9"/>
<evidence type="ECO:0000313" key="13">
    <source>
        <dbReference type="Proteomes" id="UP000002071"/>
    </source>
</evidence>
<dbReference type="SUPFAM" id="SSF54534">
    <property type="entry name" value="FKBP-like"/>
    <property type="match status" value="1"/>
</dbReference>
<comment type="catalytic activity">
    <reaction evidence="1 8 9">
        <text>[protein]-peptidylproline (omega=180) = [protein]-peptidylproline (omega=0)</text>
        <dbReference type="Rhea" id="RHEA:16237"/>
        <dbReference type="Rhea" id="RHEA-COMP:10747"/>
        <dbReference type="Rhea" id="RHEA-COMP:10748"/>
        <dbReference type="ChEBI" id="CHEBI:83833"/>
        <dbReference type="ChEBI" id="CHEBI:83834"/>
        <dbReference type="EC" id="5.2.1.8"/>
    </reaction>
</comment>
<dbReference type="KEGG" id="hut:Huta_2287"/>
<protein>
    <recommendedName>
        <fullName evidence="9">Peptidyl-prolyl cis-trans isomerase</fullName>
        <ecNumber evidence="9">5.2.1.8</ecNumber>
    </recommendedName>
</protein>
<evidence type="ECO:0000256" key="10">
    <source>
        <dbReference type="SAM" id="MobiDB-lite"/>
    </source>
</evidence>
<evidence type="ECO:0000256" key="1">
    <source>
        <dbReference type="ARBA" id="ARBA00000971"/>
    </source>
</evidence>
<evidence type="ECO:0000256" key="9">
    <source>
        <dbReference type="RuleBase" id="RU003915"/>
    </source>
</evidence>
<evidence type="ECO:0000259" key="11">
    <source>
        <dbReference type="PROSITE" id="PS50059"/>
    </source>
</evidence>
<dbReference type="HOGENOM" id="CLU_098197_2_0_2"/>
<keyword evidence="5 8" id="KW-0697">Rotamase</keyword>
<dbReference type="InterPro" id="IPR046357">
    <property type="entry name" value="PPIase_dom_sf"/>
</dbReference>
<comment type="similarity">
    <text evidence="3 9">Belongs to the FKBP-type PPIase family.</text>
</comment>